<keyword evidence="1" id="KW-0732">Signal</keyword>
<accession>A0ABS7L325</accession>
<feature type="chain" id="PRO_5046583154" evidence="1">
    <location>
        <begin position="23"/>
        <end position="154"/>
    </location>
</feature>
<comment type="caution">
    <text evidence="2">The sequence shown here is derived from an EMBL/GenBank/DDBJ whole genome shotgun (WGS) entry which is preliminary data.</text>
</comment>
<dbReference type="EMBL" id="JAIKTU010000034">
    <property type="protein sequence ID" value="MBY0757475.1"/>
    <property type="molecule type" value="Genomic_DNA"/>
</dbReference>
<evidence type="ECO:0000256" key="1">
    <source>
        <dbReference type="SAM" id="SignalP"/>
    </source>
</evidence>
<name>A0ABS7L325_CLOSR</name>
<proteinExistence type="predicted"/>
<dbReference type="RefSeq" id="WP_221862641.1">
    <property type="nucleotide sequence ID" value="NZ_JAIKTU010000034.1"/>
</dbReference>
<reference evidence="2 3" key="1">
    <citation type="journal article" date="2021" name="Cell Host Microbe">
        <title>in vivo commensal control of Clostridioides difficile virulence.</title>
        <authorList>
            <person name="Girinathan B.P."/>
            <person name="Dibenedetto N."/>
            <person name="Worley J.N."/>
            <person name="Peltier J."/>
            <person name="Arrieta-Ortiz M.L."/>
            <person name="Rupa Christinal Immanuel S."/>
            <person name="Lavin R."/>
            <person name="Delaney M.L."/>
            <person name="Cummins C."/>
            <person name="Hoffmann M."/>
            <person name="Luo Y."/>
            <person name="Gonzalez-Escalona N."/>
            <person name="Allard M."/>
            <person name="Onderdonk A.B."/>
            <person name="Gerber G.K."/>
            <person name="Sonenshein A.L."/>
            <person name="Baliga N."/>
            <person name="Dupuy B."/>
            <person name="Bry L."/>
        </authorList>
    </citation>
    <scope>NUCLEOTIDE SEQUENCE [LARGE SCALE GENOMIC DNA]</scope>
    <source>
        <strain evidence="2 3">DSM 599</strain>
    </source>
</reference>
<evidence type="ECO:0000313" key="3">
    <source>
        <dbReference type="Proteomes" id="UP001299068"/>
    </source>
</evidence>
<organism evidence="2 3">
    <name type="scientific">Clostridium sardiniense</name>
    <name type="common">Clostridium absonum</name>
    <dbReference type="NCBI Taxonomy" id="29369"/>
    <lineage>
        <taxon>Bacteria</taxon>
        <taxon>Bacillati</taxon>
        <taxon>Bacillota</taxon>
        <taxon>Clostridia</taxon>
        <taxon>Eubacteriales</taxon>
        <taxon>Clostridiaceae</taxon>
        <taxon>Clostridium</taxon>
    </lineage>
</organism>
<keyword evidence="3" id="KW-1185">Reference proteome</keyword>
<protein>
    <submittedName>
        <fullName evidence="2">Uncharacterized protein</fullName>
    </submittedName>
</protein>
<evidence type="ECO:0000313" key="2">
    <source>
        <dbReference type="EMBL" id="MBY0757475.1"/>
    </source>
</evidence>
<dbReference type="Proteomes" id="UP001299068">
    <property type="component" value="Unassembled WGS sequence"/>
</dbReference>
<gene>
    <name evidence="2" type="ORF">K5V21_18920</name>
</gene>
<sequence>MKNLKCLSILTTATIISSIALAPVSALASELNITPRAHITGGGGSSSNLKGQYKYYKNGLISYQNHHYLNGGTNLYLPSSLIAKMDKVGGNQLAVLGIIGLSKLNPISRMVLATIGKQWGKVLRADNGKGVTLLFSSTSVLPYKTLSGKKLTAR</sequence>
<feature type="signal peptide" evidence="1">
    <location>
        <begin position="1"/>
        <end position="22"/>
    </location>
</feature>